<dbReference type="HOGENOM" id="CLU_021802_0_2_9"/>
<organism evidence="9 10">
    <name type="scientific">Oribacterium sinus F0268</name>
    <dbReference type="NCBI Taxonomy" id="585501"/>
    <lineage>
        <taxon>Bacteria</taxon>
        <taxon>Bacillati</taxon>
        <taxon>Bacillota</taxon>
        <taxon>Clostridia</taxon>
        <taxon>Lachnospirales</taxon>
        <taxon>Lachnospiraceae</taxon>
        <taxon>Oribacterium</taxon>
    </lineage>
</organism>
<dbReference type="EMBL" id="ACKX01000193">
    <property type="protein sequence ID" value="EEJ50756.1"/>
    <property type="molecule type" value="Genomic_DNA"/>
</dbReference>
<dbReference type="AlphaFoldDB" id="C2KZQ6"/>
<evidence type="ECO:0000256" key="4">
    <source>
        <dbReference type="ARBA" id="ARBA00022723"/>
    </source>
</evidence>
<dbReference type="eggNOG" id="COG0624">
    <property type="taxonomic scope" value="Bacteria"/>
</dbReference>
<name>C2KZQ6_9FIRM</name>
<dbReference type="SUPFAM" id="SSF53187">
    <property type="entry name" value="Zn-dependent exopeptidases"/>
    <property type="match status" value="1"/>
</dbReference>
<dbReference type="Proteomes" id="UP000004121">
    <property type="component" value="Unassembled WGS sequence"/>
</dbReference>
<evidence type="ECO:0000259" key="8">
    <source>
        <dbReference type="Pfam" id="PF07687"/>
    </source>
</evidence>
<evidence type="ECO:0000313" key="10">
    <source>
        <dbReference type="Proteomes" id="UP000004121"/>
    </source>
</evidence>
<dbReference type="Gene3D" id="3.30.70.360">
    <property type="match status" value="1"/>
</dbReference>
<dbReference type="FunCoup" id="C2KZQ6">
    <property type="interactions" value="252"/>
</dbReference>
<sequence length="430" mass="47472">MRISGRNTVEALKKVLEKNKQKYIDRLSELVAIDTHDLGHGIDGGLEKQGQDYMAELFRKMGAEVTLDSMKEEDIEKCFSLYQEGNLGHQQTDRYNVYAQFNGEKPGKTLMFNGHIDVMPADEVEEWTTPPFSPTIRDGKLYGRGTADMKGGLMAATMAVKLLQDAGIPFSGSVKITSVCDEEGGGNGSMQAIMSGQRADGVVVCEGTSDELILAHMGFVFFRVKFAGKACHSGAKQNGVSAIEKAIKVIQALNEKEHEWLLHYKHPLLPAPNLNVGLIHGGTAGSTVAEDCMFEVCVHYLPNQMSHNQVVKEFQEVVERVAKSDAWLEEHLPEVQITQFGGGFEMEEHSFFVDSFKRAYSEARGKAVKVVGSPAGCDSRLWRNIADCPTIQFGPGNLAQCHAVDEWLDLEAYLQSILIYAELILDFCQA</sequence>
<dbReference type="InterPro" id="IPR036264">
    <property type="entry name" value="Bact_exopeptidase_dim_dom"/>
</dbReference>
<dbReference type="GO" id="GO:0046872">
    <property type="term" value="F:metal ion binding"/>
    <property type="evidence" value="ECO:0007669"/>
    <property type="project" value="UniProtKB-KW"/>
</dbReference>
<dbReference type="EC" id="3.4.-.-" evidence="9"/>
<evidence type="ECO:0000313" key="9">
    <source>
        <dbReference type="EMBL" id="EEJ50756.1"/>
    </source>
</evidence>
<dbReference type="SUPFAM" id="SSF55031">
    <property type="entry name" value="Bacterial exopeptidase dimerisation domain"/>
    <property type="match status" value="1"/>
</dbReference>
<dbReference type="Gene3D" id="3.40.630.10">
    <property type="entry name" value="Zn peptidases"/>
    <property type="match status" value="1"/>
</dbReference>
<evidence type="ECO:0000256" key="5">
    <source>
        <dbReference type="ARBA" id="ARBA00022801"/>
    </source>
</evidence>
<keyword evidence="5 9" id="KW-0378">Hydrolase</keyword>
<dbReference type="Pfam" id="PF07687">
    <property type="entry name" value="M20_dimer"/>
    <property type="match status" value="1"/>
</dbReference>
<feature type="domain" description="Peptidase M20 dimerisation" evidence="8">
    <location>
        <begin position="215"/>
        <end position="325"/>
    </location>
</feature>
<dbReference type="InterPro" id="IPR002933">
    <property type="entry name" value="Peptidase_M20"/>
</dbReference>
<comment type="similarity">
    <text evidence="3">Belongs to the peptidase M20A family.</text>
</comment>
<keyword evidence="6" id="KW-0862">Zinc</keyword>
<gene>
    <name evidence="9" type="primary">argE</name>
    <name evidence="9" type="ORF">HMPREF6123_1975</name>
</gene>
<protein>
    <submittedName>
        <fullName evidence="9">Peptidase, ArgE/DapE family</fullName>
        <ecNumber evidence="9">3.4.-.-</ecNumber>
    </submittedName>
</protein>
<evidence type="ECO:0000256" key="7">
    <source>
        <dbReference type="ARBA" id="ARBA00023285"/>
    </source>
</evidence>
<comment type="cofactor">
    <cofactor evidence="1">
        <name>Co(2+)</name>
        <dbReference type="ChEBI" id="CHEBI:48828"/>
    </cofactor>
</comment>
<evidence type="ECO:0000256" key="2">
    <source>
        <dbReference type="ARBA" id="ARBA00001947"/>
    </source>
</evidence>
<dbReference type="STRING" id="585501.HMPREF6123_1975"/>
<keyword evidence="10" id="KW-1185">Reference proteome</keyword>
<dbReference type="InterPro" id="IPR010182">
    <property type="entry name" value="ArgE/DapE"/>
</dbReference>
<keyword evidence="4" id="KW-0479">Metal-binding</keyword>
<dbReference type="InParanoid" id="C2KZQ6"/>
<dbReference type="GO" id="GO:0016787">
    <property type="term" value="F:hydrolase activity"/>
    <property type="evidence" value="ECO:0007669"/>
    <property type="project" value="UniProtKB-KW"/>
</dbReference>
<dbReference type="NCBIfam" id="TIGR01910">
    <property type="entry name" value="DapE-ArgE"/>
    <property type="match status" value="1"/>
</dbReference>
<dbReference type="RefSeq" id="WP_007157121.1">
    <property type="nucleotide sequence ID" value="NZ_GG668534.1"/>
</dbReference>
<keyword evidence="7" id="KW-0170">Cobalt</keyword>
<evidence type="ECO:0000256" key="3">
    <source>
        <dbReference type="ARBA" id="ARBA00006247"/>
    </source>
</evidence>
<dbReference type="PANTHER" id="PTHR43808:SF25">
    <property type="entry name" value="PEPTIDASE M20 DIMERISATION DOMAIN-CONTAINING PROTEIN"/>
    <property type="match status" value="1"/>
</dbReference>
<proteinExistence type="inferred from homology"/>
<dbReference type="InterPro" id="IPR050072">
    <property type="entry name" value="Peptidase_M20A"/>
</dbReference>
<comment type="cofactor">
    <cofactor evidence="2">
        <name>Zn(2+)</name>
        <dbReference type="ChEBI" id="CHEBI:29105"/>
    </cofactor>
</comment>
<evidence type="ECO:0000256" key="6">
    <source>
        <dbReference type="ARBA" id="ARBA00022833"/>
    </source>
</evidence>
<comment type="caution">
    <text evidence="9">The sequence shown here is derived from an EMBL/GenBank/DDBJ whole genome shotgun (WGS) entry which is preliminary data.</text>
</comment>
<dbReference type="InterPro" id="IPR011650">
    <property type="entry name" value="Peptidase_M20_dimer"/>
</dbReference>
<dbReference type="PANTHER" id="PTHR43808">
    <property type="entry name" value="ACETYLORNITHINE DEACETYLASE"/>
    <property type="match status" value="1"/>
</dbReference>
<evidence type="ECO:0000256" key="1">
    <source>
        <dbReference type="ARBA" id="ARBA00001941"/>
    </source>
</evidence>
<accession>C2KZQ6</accession>
<dbReference type="Pfam" id="PF01546">
    <property type="entry name" value="Peptidase_M20"/>
    <property type="match status" value="1"/>
</dbReference>
<reference evidence="9 10" key="1">
    <citation type="submission" date="2009-04" db="EMBL/GenBank/DDBJ databases">
        <authorList>
            <person name="Qin X."/>
            <person name="Bachman B."/>
            <person name="Battles P."/>
            <person name="Bell A."/>
            <person name="Bess C."/>
            <person name="Bickham C."/>
            <person name="Chaboub L."/>
            <person name="Chen D."/>
            <person name="Coyle M."/>
            <person name="Deiros D.R."/>
            <person name="Dinh H."/>
            <person name="Forbes L."/>
            <person name="Fowler G."/>
            <person name="Francisco L."/>
            <person name="Fu Q."/>
            <person name="Gubbala S."/>
            <person name="Hale W."/>
            <person name="Han Y."/>
            <person name="Hemphill L."/>
            <person name="Highlander S.K."/>
            <person name="Hirani K."/>
            <person name="Hogues M."/>
            <person name="Jackson L."/>
            <person name="Jakkamsetti A."/>
            <person name="Javaid M."/>
            <person name="Jiang H."/>
            <person name="Korchina V."/>
            <person name="Kovar C."/>
            <person name="Lara F."/>
            <person name="Lee S."/>
            <person name="Mata R."/>
            <person name="Mathew T."/>
            <person name="Moen C."/>
            <person name="Morales K."/>
            <person name="Munidasa M."/>
            <person name="Nazareth L."/>
            <person name="Ngo R."/>
            <person name="Nguyen L."/>
            <person name="Okwuonu G."/>
            <person name="Ongeri F."/>
            <person name="Patil S."/>
            <person name="Petrosino J."/>
            <person name="Pham C."/>
            <person name="Pham P."/>
            <person name="Pu L.-L."/>
            <person name="Puazo M."/>
            <person name="Raj R."/>
            <person name="Reid J."/>
            <person name="Rouhana J."/>
            <person name="Saada N."/>
            <person name="Shang Y."/>
            <person name="Simmons D."/>
            <person name="Thornton R."/>
            <person name="Warren J."/>
            <person name="Weissenberger G."/>
            <person name="Zhang J."/>
            <person name="Zhang L."/>
            <person name="Zhou C."/>
            <person name="Zhu D."/>
            <person name="Muzny D."/>
            <person name="Worley K."/>
            <person name="Gibbs R."/>
        </authorList>
    </citation>
    <scope>NUCLEOTIDE SEQUENCE [LARGE SCALE GENOMIC DNA]</scope>
    <source>
        <strain evidence="9 10">F0268</strain>
    </source>
</reference>